<dbReference type="Gene3D" id="3.30.560.10">
    <property type="entry name" value="Glucose Oxidase, domain 3"/>
    <property type="match status" value="1"/>
</dbReference>
<evidence type="ECO:0000256" key="5">
    <source>
        <dbReference type="PIRSR" id="PIRSR000137-2"/>
    </source>
</evidence>
<feature type="domain" description="Glucose-methanol-choline oxidoreductase N-terminal" evidence="8">
    <location>
        <begin position="255"/>
        <end position="269"/>
    </location>
</feature>
<keyword evidence="3 6" id="KW-0285">Flavoprotein</keyword>
<evidence type="ECO:0000256" key="3">
    <source>
        <dbReference type="ARBA" id="ARBA00022630"/>
    </source>
</evidence>
<evidence type="ECO:0000259" key="8">
    <source>
        <dbReference type="PROSITE" id="PS00624"/>
    </source>
</evidence>
<dbReference type="RefSeq" id="WP_161813738.1">
    <property type="nucleotide sequence ID" value="NZ_BLJN01000004.1"/>
</dbReference>
<evidence type="ECO:0000256" key="2">
    <source>
        <dbReference type="ARBA" id="ARBA00010790"/>
    </source>
</evidence>
<dbReference type="Proteomes" id="UP000445000">
    <property type="component" value="Unassembled WGS sequence"/>
</dbReference>
<evidence type="ECO:0000259" key="7">
    <source>
        <dbReference type="PROSITE" id="PS00623"/>
    </source>
</evidence>
<dbReference type="Pfam" id="PF00732">
    <property type="entry name" value="GMC_oxred_N"/>
    <property type="match status" value="1"/>
</dbReference>
<dbReference type="PROSITE" id="PS00624">
    <property type="entry name" value="GMC_OXRED_2"/>
    <property type="match status" value="1"/>
</dbReference>
<dbReference type="InterPro" id="IPR036188">
    <property type="entry name" value="FAD/NAD-bd_sf"/>
</dbReference>
<dbReference type="PROSITE" id="PS00623">
    <property type="entry name" value="GMC_OXRED_1"/>
    <property type="match status" value="1"/>
</dbReference>
<dbReference type="SUPFAM" id="SSF51905">
    <property type="entry name" value="FAD/NAD(P)-binding domain"/>
    <property type="match status" value="1"/>
</dbReference>
<dbReference type="PANTHER" id="PTHR11552:SF147">
    <property type="entry name" value="CHOLINE DEHYDROGENASE, MITOCHONDRIAL"/>
    <property type="match status" value="1"/>
</dbReference>
<feature type="domain" description="Glucose-methanol-choline oxidoreductase N-terminal" evidence="7">
    <location>
        <begin position="82"/>
        <end position="105"/>
    </location>
</feature>
<name>A0A829YGM5_9GAMM</name>
<feature type="binding site" evidence="5">
    <location>
        <begin position="92"/>
        <end position="95"/>
    </location>
    <ligand>
        <name>FAD</name>
        <dbReference type="ChEBI" id="CHEBI:57692"/>
    </ligand>
</feature>
<dbReference type="Pfam" id="PF05199">
    <property type="entry name" value="GMC_oxred_C"/>
    <property type="match status" value="1"/>
</dbReference>
<comment type="cofactor">
    <cofactor evidence="1 5">
        <name>FAD</name>
        <dbReference type="ChEBI" id="CHEBI:57692"/>
    </cofactor>
</comment>
<protein>
    <submittedName>
        <fullName evidence="9">GMC oxidoreductase</fullName>
    </submittedName>
</protein>
<gene>
    <name evidence="9" type="ORF">GCM10011487_40630</name>
</gene>
<dbReference type="SUPFAM" id="SSF54373">
    <property type="entry name" value="FAD-linked reductases, C-terminal domain"/>
    <property type="match status" value="1"/>
</dbReference>
<dbReference type="PANTHER" id="PTHR11552">
    <property type="entry name" value="GLUCOSE-METHANOL-CHOLINE GMC OXIDOREDUCTASE"/>
    <property type="match status" value="1"/>
</dbReference>
<dbReference type="GO" id="GO:0016614">
    <property type="term" value="F:oxidoreductase activity, acting on CH-OH group of donors"/>
    <property type="evidence" value="ECO:0007669"/>
    <property type="project" value="InterPro"/>
</dbReference>
<organism evidence="9 10">
    <name type="scientific">Steroidobacter agaridevorans</name>
    <dbReference type="NCBI Taxonomy" id="2695856"/>
    <lineage>
        <taxon>Bacteria</taxon>
        <taxon>Pseudomonadati</taxon>
        <taxon>Pseudomonadota</taxon>
        <taxon>Gammaproteobacteria</taxon>
        <taxon>Steroidobacterales</taxon>
        <taxon>Steroidobacteraceae</taxon>
        <taxon>Steroidobacter</taxon>
    </lineage>
</organism>
<dbReference type="PIRSF" id="PIRSF000137">
    <property type="entry name" value="Alcohol_oxidase"/>
    <property type="match status" value="1"/>
</dbReference>
<sequence>MEETFDYVIVGAGAAGCVLAYRLSQDPANRVLLIEAGGSHRHPFITMPKGIFKIMASPVHMWPYMTQPDTASKHAAESWARGRTLGGSSSVNGMVYVRGQDADYDSLAANSSEDWSWQHIGAAYRSMENHELGPAPTRGDRGPLHISLPEMRTPLIDAAIKAGASMGLAPKADVNDPEDVPRIGYAPRTIYRGRRQSGATAFLDPIRDRKNLTVITGAAVDAVEFDGRRASSVRAIHNGATVRFKARREILLSGGTLSTPAVLQRSGVGPAELLHRHGVALVQESPEVGRNVVEHRGLVMQWRVPDRASVNRDLQGWRRYRSATQYYLTRRGPLAAGVYDAVAYFKSRADLSRPDMQMLIAPFSINYTNPAAGVEAHGGMNLCVYPLRPESKGSVSIRSRDANELPEIQSGYGTAPDDRKKMIDIVRLTRRFVKSPALAAFQPQETRPGAEYQSDEQILDAHLQMGYTNYHACGSCRMGRDEQSVVDPRLRVRGVDGLRVVDTSVFPVMPSGNTNGPAMVLGWRAADLILAER</sequence>
<proteinExistence type="inferred from homology"/>
<evidence type="ECO:0000313" key="10">
    <source>
        <dbReference type="Proteomes" id="UP000445000"/>
    </source>
</evidence>
<reference evidence="10" key="1">
    <citation type="submission" date="2020-01" db="EMBL/GenBank/DDBJ databases">
        <title>'Steroidobacter agaridevorans' sp. nov., agar-degrading bacteria isolated from rhizosphere soils.</title>
        <authorList>
            <person name="Ikenaga M."/>
            <person name="Kataoka M."/>
            <person name="Murouchi A."/>
            <person name="Katsuragi S."/>
            <person name="Sakai M."/>
        </authorList>
    </citation>
    <scope>NUCLEOTIDE SEQUENCE [LARGE SCALE GENOMIC DNA]</scope>
    <source>
        <strain evidence="10">YU21-B</strain>
    </source>
</reference>
<dbReference type="InterPro" id="IPR000172">
    <property type="entry name" value="GMC_OxRdtase_N"/>
</dbReference>
<keyword evidence="10" id="KW-1185">Reference proteome</keyword>
<feature type="binding site" evidence="5">
    <location>
        <position position="220"/>
    </location>
    <ligand>
        <name>FAD</name>
        <dbReference type="ChEBI" id="CHEBI:57692"/>
    </ligand>
</feature>
<comment type="caution">
    <text evidence="9">The sequence shown here is derived from an EMBL/GenBank/DDBJ whole genome shotgun (WGS) entry which is preliminary data.</text>
</comment>
<dbReference type="AlphaFoldDB" id="A0A829YGM5"/>
<evidence type="ECO:0000313" key="9">
    <source>
        <dbReference type="EMBL" id="GFE82063.1"/>
    </source>
</evidence>
<dbReference type="InterPro" id="IPR012132">
    <property type="entry name" value="GMC_OxRdtase"/>
</dbReference>
<dbReference type="GO" id="GO:0050660">
    <property type="term" value="F:flavin adenine dinucleotide binding"/>
    <property type="evidence" value="ECO:0007669"/>
    <property type="project" value="InterPro"/>
</dbReference>
<dbReference type="Gene3D" id="3.50.50.60">
    <property type="entry name" value="FAD/NAD(P)-binding domain"/>
    <property type="match status" value="1"/>
</dbReference>
<comment type="similarity">
    <text evidence="2 6">Belongs to the GMC oxidoreductase family.</text>
</comment>
<evidence type="ECO:0000256" key="4">
    <source>
        <dbReference type="ARBA" id="ARBA00022827"/>
    </source>
</evidence>
<evidence type="ECO:0000256" key="6">
    <source>
        <dbReference type="RuleBase" id="RU003968"/>
    </source>
</evidence>
<evidence type="ECO:0000256" key="1">
    <source>
        <dbReference type="ARBA" id="ARBA00001974"/>
    </source>
</evidence>
<accession>A0A829YGM5</accession>
<dbReference type="InterPro" id="IPR007867">
    <property type="entry name" value="GMC_OxRtase_C"/>
</dbReference>
<keyword evidence="4 5" id="KW-0274">FAD</keyword>
<dbReference type="EMBL" id="BLJN01000004">
    <property type="protein sequence ID" value="GFE82063.1"/>
    <property type="molecule type" value="Genomic_DNA"/>
</dbReference>